<feature type="transmembrane region" description="Helical" evidence="1">
    <location>
        <begin position="12"/>
        <end position="32"/>
    </location>
</feature>
<keyword evidence="1" id="KW-0812">Transmembrane</keyword>
<feature type="transmembrane region" description="Helical" evidence="1">
    <location>
        <begin position="52"/>
        <end position="70"/>
    </location>
</feature>
<dbReference type="AlphaFoldDB" id="A0A133UJ78"/>
<dbReference type="EMBL" id="LHXO01000074">
    <property type="protein sequence ID" value="KXA94205.1"/>
    <property type="molecule type" value="Genomic_DNA"/>
</dbReference>
<keyword evidence="1" id="KW-0472">Membrane</keyword>
<gene>
    <name evidence="2" type="ORF">AKJ65_05105</name>
</gene>
<keyword evidence="1" id="KW-1133">Transmembrane helix</keyword>
<organism evidence="2 3">
    <name type="scientific">candidate division MSBL1 archaeon SCGC-AAA259E19</name>
    <dbReference type="NCBI Taxonomy" id="1698264"/>
    <lineage>
        <taxon>Archaea</taxon>
        <taxon>Methanobacteriati</taxon>
        <taxon>Methanobacteriota</taxon>
        <taxon>candidate division MSBL1</taxon>
    </lineage>
</organism>
<name>A0A133UJ78_9EURY</name>
<accession>A0A133UJ78</accession>
<proteinExistence type="predicted"/>
<keyword evidence="3" id="KW-1185">Reference proteome</keyword>
<sequence length="72" mass="8120">MELLAQTSHPHSWVFGDIMAGSPFGLPTYWFFLHPPYSVFPFNQLASSELSVGIWGTLVKKFIYAILLACSR</sequence>
<evidence type="ECO:0000256" key="1">
    <source>
        <dbReference type="SAM" id="Phobius"/>
    </source>
</evidence>
<protein>
    <submittedName>
        <fullName evidence="2">Uncharacterized protein</fullName>
    </submittedName>
</protein>
<evidence type="ECO:0000313" key="2">
    <source>
        <dbReference type="EMBL" id="KXA94205.1"/>
    </source>
</evidence>
<evidence type="ECO:0000313" key="3">
    <source>
        <dbReference type="Proteomes" id="UP000070284"/>
    </source>
</evidence>
<reference evidence="2 3" key="1">
    <citation type="journal article" date="2016" name="Sci. Rep.">
        <title>Metabolic traits of an uncultured archaeal lineage -MSBL1- from brine pools of the Red Sea.</title>
        <authorList>
            <person name="Mwirichia R."/>
            <person name="Alam I."/>
            <person name="Rashid M."/>
            <person name="Vinu M."/>
            <person name="Ba-Alawi W."/>
            <person name="Anthony Kamau A."/>
            <person name="Kamanda Ngugi D."/>
            <person name="Goker M."/>
            <person name="Klenk H.P."/>
            <person name="Bajic V."/>
            <person name="Stingl U."/>
        </authorList>
    </citation>
    <scope>NUCLEOTIDE SEQUENCE [LARGE SCALE GENOMIC DNA]</scope>
    <source>
        <strain evidence="2">SCGC-AAA259E19</strain>
    </source>
</reference>
<comment type="caution">
    <text evidence="2">The sequence shown here is derived from an EMBL/GenBank/DDBJ whole genome shotgun (WGS) entry which is preliminary data.</text>
</comment>
<dbReference type="Proteomes" id="UP000070284">
    <property type="component" value="Unassembled WGS sequence"/>
</dbReference>